<keyword evidence="1" id="KW-0732">Signal</keyword>
<protein>
    <recommendedName>
        <fullName evidence="2">PLAC domain-containing protein</fullName>
    </recommendedName>
</protein>
<accession>A0A060YW77</accession>
<feature type="domain" description="PLAC" evidence="2">
    <location>
        <begin position="25"/>
        <end position="64"/>
    </location>
</feature>
<dbReference type="InterPro" id="IPR056270">
    <property type="entry name" value="ADAMTS17/19_C"/>
</dbReference>
<evidence type="ECO:0000256" key="1">
    <source>
        <dbReference type="ARBA" id="ARBA00022729"/>
    </source>
</evidence>
<organism evidence="3 4">
    <name type="scientific">Oncorhynchus mykiss</name>
    <name type="common">Rainbow trout</name>
    <name type="synonym">Salmo gairdneri</name>
    <dbReference type="NCBI Taxonomy" id="8022"/>
    <lineage>
        <taxon>Eukaryota</taxon>
        <taxon>Metazoa</taxon>
        <taxon>Chordata</taxon>
        <taxon>Craniata</taxon>
        <taxon>Vertebrata</taxon>
        <taxon>Euteleostomi</taxon>
        <taxon>Actinopterygii</taxon>
        <taxon>Neopterygii</taxon>
        <taxon>Teleostei</taxon>
        <taxon>Protacanthopterygii</taxon>
        <taxon>Salmoniformes</taxon>
        <taxon>Salmonidae</taxon>
        <taxon>Salmoninae</taxon>
        <taxon>Oncorhynchus</taxon>
    </lineage>
</organism>
<dbReference type="EMBL" id="FR922907">
    <property type="protein sequence ID" value="CDQ95827.1"/>
    <property type="molecule type" value="Genomic_DNA"/>
</dbReference>
<dbReference type="AlphaFoldDB" id="A0A060YW77"/>
<reference evidence="3" key="1">
    <citation type="journal article" date="2014" name="Nat. Commun.">
        <title>The rainbow trout genome provides novel insights into evolution after whole-genome duplication in vertebrates.</title>
        <authorList>
            <person name="Berthelot C."/>
            <person name="Brunet F."/>
            <person name="Chalopin D."/>
            <person name="Juanchich A."/>
            <person name="Bernard M."/>
            <person name="Noel B."/>
            <person name="Bento P."/>
            <person name="Da Silva C."/>
            <person name="Labadie K."/>
            <person name="Alberti A."/>
            <person name="Aury J.M."/>
            <person name="Louis A."/>
            <person name="Dehais P."/>
            <person name="Bardou P."/>
            <person name="Montfort J."/>
            <person name="Klopp C."/>
            <person name="Cabau C."/>
            <person name="Gaspin C."/>
            <person name="Thorgaard G.H."/>
            <person name="Boussaha M."/>
            <person name="Quillet E."/>
            <person name="Guyomard R."/>
            <person name="Galiana D."/>
            <person name="Bobe J."/>
            <person name="Volff J.N."/>
            <person name="Genet C."/>
            <person name="Wincker P."/>
            <person name="Jaillon O."/>
            <person name="Roest Crollius H."/>
            <person name="Guiguen Y."/>
        </authorList>
    </citation>
    <scope>NUCLEOTIDE SEQUENCE [LARGE SCALE GENOMIC DNA]</scope>
</reference>
<dbReference type="PROSITE" id="PS50900">
    <property type="entry name" value="PLAC"/>
    <property type="match status" value="1"/>
</dbReference>
<evidence type="ECO:0000313" key="3">
    <source>
        <dbReference type="EMBL" id="CDQ95827.1"/>
    </source>
</evidence>
<proteinExistence type="predicted"/>
<dbReference type="InterPro" id="IPR010909">
    <property type="entry name" value="PLAC"/>
</dbReference>
<dbReference type="PaxDb" id="8022-A0A060YW77"/>
<evidence type="ECO:0000259" key="2">
    <source>
        <dbReference type="PROSITE" id="PS50900"/>
    </source>
</evidence>
<evidence type="ECO:0000313" key="4">
    <source>
        <dbReference type="Proteomes" id="UP000193380"/>
    </source>
</evidence>
<reference evidence="3" key="2">
    <citation type="submission" date="2014-03" db="EMBL/GenBank/DDBJ databases">
        <authorList>
            <person name="Genoscope - CEA"/>
        </authorList>
    </citation>
    <scope>NUCLEOTIDE SEQUENCE</scope>
</reference>
<name>A0A060YW77_ONCMY</name>
<dbReference type="STRING" id="8022.A0A060YW77"/>
<gene>
    <name evidence="3" type="ORF">GSONMT00024384001</name>
</gene>
<dbReference type="Proteomes" id="UP000193380">
    <property type="component" value="Unassembled WGS sequence"/>
</dbReference>
<dbReference type="Pfam" id="PF23178">
    <property type="entry name" value="ADAMTS_C"/>
    <property type="match status" value="1"/>
</dbReference>
<sequence>MCVLCSLSVDVAPVPLCPCSSPAALTYKCTGDQWTVYCRVIREKNLCQDMRWYQRCCDTCRDFYANKTPRKS</sequence>